<feature type="region of interest" description="Disordered" evidence="5">
    <location>
        <begin position="973"/>
        <end position="1024"/>
    </location>
</feature>
<feature type="region of interest" description="Disordered" evidence="5">
    <location>
        <begin position="673"/>
        <end position="823"/>
    </location>
</feature>
<name>A0A3N4JED3_9PEZI</name>
<dbReference type="Gene3D" id="6.10.140.1900">
    <property type="match status" value="1"/>
</dbReference>
<dbReference type="GO" id="GO:0034497">
    <property type="term" value="P:protein localization to phagophore assembly site"/>
    <property type="evidence" value="ECO:0007669"/>
    <property type="project" value="TreeGrafter"/>
</dbReference>
<proteinExistence type="inferred from homology"/>
<evidence type="ECO:0000313" key="7">
    <source>
        <dbReference type="EMBL" id="RPA96619.1"/>
    </source>
</evidence>
<evidence type="ECO:0000256" key="4">
    <source>
        <dbReference type="RuleBase" id="RU361214"/>
    </source>
</evidence>
<feature type="compositionally biased region" description="Gly residues" evidence="5">
    <location>
        <begin position="61"/>
        <end position="90"/>
    </location>
</feature>
<dbReference type="Pfam" id="PF10033">
    <property type="entry name" value="ATG13"/>
    <property type="match status" value="1"/>
</dbReference>
<feature type="compositionally biased region" description="Polar residues" evidence="5">
    <location>
        <begin position="974"/>
        <end position="983"/>
    </location>
</feature>
<dbReference type="InterPro" id="IPR040182">
    <property type="entry name" value="ATG13"/>
</dbReference>
<evidence type="ECO:0000256" key="1">
    <source>
        <dbReference type="ARBA" id="ARBA00005246"/>
    </source>
</evidence>
<feature type="compositionally biased region" description="Basic and acidic residues" evidence="5">
    <location>
        <begin position="984"/>
        <end position="993"/>
    </location>
</feature>
<dbReference type="PANTHER" id="PTHR13430">
    <property type="match status" value="1"/>
</dbReference>
<evidence type="ECO:0000256" key="3">
    <source>
        <dbReference type="ARBA" id="ARBA00023006"/>
    </source>
</evidence>
<accession>A0A3N4JED3</accession>
<feature type="compositionally biased region" description="Low complexity" evidence="5">
    <location>
        <begin position="790"/>
        <end position="802"/>
    </location>
</feature>
<dbReference type="GO" id="GO:0000407">
    <property type="term" value="C:phagophore assembly site"/>
    <property type="evidence" value="ECO:0007669"/>
    <property type="project" value="TreeGrafter"/>
</dbReference>
<keyword evidence="8" id="KW-1185">Reference proteome</keyword>
<feature type="compositionally biased region" description="Polar residues" evidence="5">
    <location>
        <begin position="538"/>
        <end position="569"/>
    </location>
</feature>
<feature type="region of interest" description="Disordered" evidence="5">
    <location>
        <begin position="848"/>
        <end position="961"/>
    </location>
</feature>
<evidence type="ECO:0000259" key="6">
    <source>
        <dbReference type="Pfam" id="PF10033"/>
    </source>
</evidence>
<dbReference type="STRING" id="1336337.A0A3N4JED3"/>
<organism evidence="7 8">
    <name type="scientific">Choiromyces venosus 120613-1</name>
    <dbReference type="NCBI Taxonomy" id="1336337"/>
    <lineage>
        <taxon>Eukaryota</taxon>
        <taxon>Fungi</taxon>
        <taxon>Dikarya</taxon>
        <taxon>Ascomycota</taxon>
        <taxon>Pezizomycotina</taxon>
        <taxon>Pezizomycetes</taxon>
        <taxon>Pezizales</taxon>
        <taxon>Tuberaceae</taxon>
        <taxon>Choiromyces</taxon>
    </lineage>
</organism>
<dbReference type="GO" id="GO:0000423">
    <property type="term" value="P:mitophagy"/>
    <property type="evidence" value="ECO:0007669"/>
    <property type="project" value="TreeGrafter"/>
</dbReference>
<feature type="compositionally biased region" description="Low complexity" evidence="5">
    <location>
        <begin position="1014"/>
        <end position="1024"/>
    </location>
</feature>
<gene>
    <name evidence="7" type="ORF">L873DRAFT_1693798</name>
</gene>
<reference evidence="7 8" key="1">
    <citation type="journal article" date="2018" name="Nat. Ecol. Evol.">
        <title>Pezizomycetes genomes reveal the molecular basis of ectomycorrhizal truffle lifestyle.</title>
        <authorList>
            <person name="Murat C."/>
            <person name="Payen T."/>
            <person name="Noel B."/>
            <person name="Kuo A."/>
            <person name="Morin E."/>
            <person name="Chen J."/>
            <person name="Kohler A."/>
            <person name="Krizsan K."/>
            <person name="Balestrini R."/>
            <person name="Da Silva C."/>
            <person name="Montanini B."/>
            <person name="Hainaut M."/>
            <person name="Levati E."/>
            <person name="Barry K.W."/>
            <person name="Belfiori B."/>
            <person name="Cichocki N."/>
            <person name="Clum A."/>
            <person name="Dockter R.B."/>
            <person name="Fauchery L."/>
            <person name="Guy J."/>
            <person name="Iotti M."/>
            <person name="Le Tacon F."/>
            <person name="Lindquist E.A."/>
            <person name="Lipzen A."/>
            <person name="Malagnac F."/>
            <person name="Mello A."/>
            <person name="Molinier V."/>
            <person name="Miyauchi S."/>
            <person name="Poulain J."/>
            <person name="Riccioni C."/>
            <person name="Rubini A."/>
            <person name="Sitrit Y."/>
            <person name="Splivallo R."/>
            <person name="Traeger S."/>
            <person name="Wang M."/>
            <person name="Zifcakova L."/>
            <person name="Wipf D."/>
            <person name="Zambonelli A."/>
            <person name="Paolocci F."/>
            <person name="Nowrousian M."/>
            <person name="Ottonello S."/>
            <person name="Baldrian P."/>
            <person name="Spatafora J.W."/>
            <person name="Henrissat B."/>
            <person name="Nagy L.G."/>
            <person name="Aury J.M."/>
            <person name="Wincker P."/>
            <person name="Grigoriev I.V."/>
            <person name="Bonfante P."/>
            <person name="Martin F.M."/>
        </authorList>
    </citation>
    <scope>NUCLEOTIDE SEQUENCE [LARGE SCALE GENOMIC DNA]</scope>
    <source>
        <strain evidence="7 8">120613-1</strain>
    </source>
</reference>
<feature type="compositionally biased region" description="Low complexity" evidence="5">
    <location>
        <begin position="697"/>
        <end position="712"/>
    </location>
</feature>
<keyword evidence="3 4" id="KW-0072">Autophagy</keyword>
<evidence type="ECO:0000256" key="2">
    <source>
        <dbReference type="ARBA" id="ARBA00013801"/>
    </source>
</evidence>
<feature type="domain" description="Autophagy-related protein 13 N-terminal" evidence="6">
    <location>
        <begin position="102"/>
        <end position="347"/>
    </location>
</feature>
<dbReference type="InterPro" id="IPR036570">
    <property type="entry name" value="HORMA_dom_sf"/>
</dbReference>
<feature type="compositionally biased region" description="Low complexity" evidence="5">
    <location>
        <begin position="588"/>
        <end position="603"/>
    </location>
</feature>
<dbReference type="GO" id="GO:0034727">
    <property type="term" value="P:piecemeal microautophagy of the nucleus"/>
    <property type="evidence" value="ECO:0007669"/>
    <property type="project" value="TreeGrafter"/>
</dbReference>
<feature type="compositionally biased region" description="Low complexity" evidence="5">
    <location>
        <begin position="918"/>
        <end position="933"/>
    </location>
</feature>
<feature type="compositionally biased region" description="Low complexity" evidence="5">
    <location>
        <begin position="897"/>
        <end position="910"/>
    </location>
</feature>
<dbReference type="Gene3D" id="3.30.900.10">
    <property type="entry name" value="HORMA domain"/>
    <property type="match status" value="1"/>
</dbReference>
<evidence type="ECO:0000313" key="8">
    <source>
        <dbReference type="Proteomes" id="UP000276215"/>
    </source>
</evidence>
<dbReference type="EMBL" id="ML120412">
    <property type="protein sequence ID" value="RPA96619.1"/>
    <property type="molecule type" value="Genomic_DNA"/>
</dbReference>
<dbReference type="Proteomes" id="UP000276215">
    <property type="component" value="Unassembled WGS sequence"/>
</dbReference>
<dbReference type="OrthoDB" id="70161at2759"/>
<dbReference type="GO" id="GO:0005829">
    <property type="term" value="C:cytosol"/>
    <property type="evidence" value="ECO:0007669"/>
    <property type="project" value="TreeGrafter"/>
</dbReference>
<dbReference type="GO" id="GO:1990316">
    <property type="term" value="C:Atg1/ULK1 kinase complex"/>
    <property type="evidence" value="ECO:0007669"/>
    <property type="project" value="InterPro"/>
</dbReference>
<comment type="similarity">
    <text evidence="1 4">Belongs to the ATG13 family. Fungi subfamily.</text>
</comment>
<sequence length="1024" mass="109128">MYGRDSPQLPWDSPRRRTAAGGLAGGEIEQTRRFSTGFNYAGMDGSSTSSGSGGFTNVPPAGGGGHSRGASHGGYSSGTSGAGTGNNGGGERTDRDKVNQIIQAFFMKASMIIIQTRVQTKPLISRNGLKKVNKWFNIELDETEAFRGELDLWRYGDSFEPRPPPLIIETYLDTRDLTANQSLVILDTEGKKWNVDEATDAAAARAGLNAEPRRSVRGGPARHEVILERWTVELGASFNVALSPELPVVYKKGIVMFRALYTYAGLMPTWKFRRRLSKSKLNPSALKVNCRVINGNEYPRPPKDFDLLYVPLCQGESSVVETYQIGRVDSPAGSIKVGVSYRQNCEFRVDDSEALLSSQFLNLDEHFFRPPPSVLRNSSQPSGREMNSLPSAGTNQPPRSEFNQTYGSLSSFHQQGANPIGASPLSALRSAAEMADRASPAGSPIERPTTGLRSMHGSKASLRSTEGVGIQRRSSVSFMQPFKSPSLSASPANSDQVASSPRTSLNRISTPVATLHRQRPSLGTMPPSSNKMPPPSFEQASAQNAFSVSNTGSSPLSAQPMTRITSSFGSRRPRIASGASRTDDDNNSSGKASYSSSAAPGSGLYPETGANSNEDLQIRDFMNLLASGQNQTLKSFGGSSGEASSKRTGNALSKYQKMRDSHMNMADSISSSLLLQPSSTSPSTSSRHSSNVPAMIPSTAFSSSSSPGKPISPHTPHTPAVPSRLSAGLTAQNAPRHEDHRSHSGRVSVSSGGDRSERSPRSGTSSGSRMPTAATTSPLDIPSPPRPFGPRRSNSMSQQQQQHLDGDSLDFDPLVPYGPEMRQSASLGSIDTAPLSMSRLLDLQNASATNLPGTSESEPETREDNDGDDTLAFGPMRAPQTEGDVPRFPQRYTTSHRGTPYSGSGSPGHSSRGRFPSRGRGGSTPPTTGSTSSLELRAGGSSTEGRTRPSGGRTFSYTKPGIYGEEDDLLFTMSDMSVAQQSRRSLDQERGGRDGSTGSSARRRGSRGGGAGSIGESSRGAGWN</sequence>
<dbReference type="InterPro" id="IPR018731">
    <property type="entry name" value="Atg13_N"/>
</dbReference>
<feature type="compositionally biased region" description="Polar residues" evidence="5">
    <location>
        <begin position="472"/>
        <end position="512"/>
    </location>
</feature>
<feature type="region of interest" description="Disordered" evidence="5">
    <location>
        <begin position="371"/>
        <end position="611"/>
    </location>
</feature>
<feature type="region of interest" description="Disordered" evidence="5">
    <location>
        <begin position="1"/>
        <end position="94"/>
    </location>
</feature>
<dbReference type="AlphaFoldDB" id="A0A3N4JED3"/>
<evidence type="ECO:0000256" key="5">
    <source>
        <dbReference type="SAM" id="MobiDB-lite"/>
    </source>
</evidence>
<dbReference type="PANTHER" id="PTHR13430:SF4">
    <property type="entry name" value="AUTOPHAGY-RELATED PROTEIN 13"/>
    <property type="match status" value="1"/>
</dbReference>
<feature type="compositionally biased region" description="Polar residues" evidence="5">
    <location>
        <begin position="388"/>
        <end position="417"/>
    </location>
</feature>
<feature type="compositionally biased region" description="Low complexity" evidence="5">
    <location>
        <begin position="673"/>
        <end position="690"/>
    </location>
</feature>
<protein>
    <recommendedName>
        <fullName evidence="2 4">Autophagy-related protein 13</fullName>
    </recommendedName>
</protein>